<dbReference type="InterPro" id="IPR048248">
    <property type="entry name" value="PUA_eIF2d-like"/>
</dbReference>
<dbReference type="InterPro" id="IPR057429">
    <property type="entry name" value="WH_eIF2D"/>
</dbReference>
<keyword evidence="5" id="KW-1185">Reference proteome</keyword>
<dbReference type="Pfam" id="PF01253">
    <property type="entry name" value="SUI1"/>
    <property type="match status" value="1"/>
</dbReference>
<evidence type="ECO:0000256" key="2">
    <source>
        <dbReference type="SAM" id="MobiDB-lite"/>
    </source>
</evidence>
<dbReference type="EMBL" id="KQ971307">
    <property type="protein sequence ID" value="KYB29678.1"/>
    <property type="molecule type" value="Genomic_DNA"/>
</dbReference>
<dbReference type="InterPro" id="IPR039757">
    <property type="entry name" value="EIF2D"/>
</dbReference>
<reference evidence="4 5" key="2">
    <citation type="journal article" date="2010" name="Nucleic Acids Res.">
        <title>BeetleBase in 2010: revisions to provide comprehensive genomic information for Tribolium castaneum.</title>
        <authorList>
            <person name="Kim H.S."/>
            <person name="Murphy T."/>
            <person name="Xia J."/>
            <person name="Caragea D."/>
            <person name="Park Y."/>
            <person name="Beeman R.W."/>
            <person name="Lorenzen M.D."/>
            <person name="Butcher S."/>
            <person name="Manak J.R."/>
            <person name="Brown S.J."/>
        </authorList>
    </citation>
    <scope>GENOME REANNOTATION</scope>
    <source>
        <strain evidence="4 5">Georgia GA2</strain>
    </source>
</reference>
<dbReference type="SUPFAM" id="SSF47592">
    <property type="entry name" value="SWIB/MDM2 domain"/>
    <property type="match status" value="1"/>
</dbReference>
<dbReference type="Gene3D" id="3.30.780.10">
    <property type="entry name" value="SUI1-like domain"/>
    <property type="match status" value="1"/>
</dbReference>
<evidence type="ECO:0000256" key="1">
    <source>
        <dbReference type="ARBA" id="ARBA00022490"/>
    </source>
</evidence>
<dbReference type="Pfam" id="PF26292">
    <property type="entry name" value="PUA_elF2D"/>
    <property type="match status" value="1"/>
</dbReference>
<dbReference type="CDD" id="cd11608">
    <property type="entry name" value="eIF2D_C"/>
    <property type="match status" value="1"/>
</dbReference>
<proteinExistence type="predicted"/>
<dbReference type="InterPro" id="IPR036885">
    <property type="entry name" value="SWIB_MDM2_dom_sf"/>
</dbReference>
<dbReference type="FunFam" id="3.30.780.10:FF:000016">
    <property type="entry name" value="eukaryotic translation initiation factor 2D"/>
    <property type="match status" value="1"/>
</dbReference>
<dbReference type="SUPFAM" id="SSF88697">
    <property type="entry name" value="PUA domain-like"/>
    <property type="match status" value="1"/>
</dbReference>
<dbReference type="GO" id="GO:0003743">
    <property type="term" value="F:translation initiation factor activity"/>
    <property type="evidence" value="ECO:0007669"/>
    <property type="project" value="UniProtKB-KW"/>
</dbReference>
<feature type="domain" description="SUI1" evidence="3">
    <location>
        <begin position="449"/>
        <end position="521"/>
    </location>
</feature>
<dbReference type="Pfam" id="PF17832">
    <property type="entry name" value="Pre-PUA"/>
    <property type="match status" value="1"/>
</dbReference>
<accession>A0A139WNU2</accession>
<dbReference type="InterPro" id="IPR048247">
    <property type="entry name" value="eIF2D_N"/>
</dbReference>
<dbReference type="FunFam" id="3.10.400.20:FF:000004">
    <property type="entry name" value="Eukaryotic Initiation Factor"/>
    <property type="match status" value="1"/>
</dbReference>
<protein>
    <submittedName>
        <fullName evidence="4">Eukaryotic translation initiation factor 2D-like Protein</fullName>
    </submittedName>
</protein>
<dbReference type="InterPro" id="IPR001950">
    <property type="entry name" value="SUI1"/>
</dbReference>
<dbReference type="InterPro" id="IPR058886">
    <property type="entry name" value="SWIB_eIF2D"/>
</dbReference>
<evidence type="ECO:0000259" key="3">
    <source>
        <dbReference type="PROSITE" id="PS50296"/>
    </source>
</evidence>
<dbReference type="InterPro" id="IPR004521">
    <property type="entry name" value="Uncharacterised_CHP00451"/>
</dbReference>
<organism evidence="4 5">
    <name type="scientific">Tribolium castaneum</name>
    <name type="common">Red flour beetle</name>
    <dbReference type="NCBI Taxonomy" id="7070"/>
    <lineage>
        <taxon>Eukaryota</taxon>
        <taxon>Metazoa</taxon>
        <taxon>Ecdysozoa</taxon>
        <taxon>Arthropoda</taxon>
        <taxon>Hexapoda</taxon>
        <taxon>Insecta</taxon>
        <taxon>Pterygota</taxon>
        <taxon>Neoptera</taxon>
        <taxon>Endopterygota</taxon>
        <taxon>Coleoptera</taxon>
        <taxon>Polyphaga</taxon>
        <taxon>Cucujiformia</taxon>
        <taxon>Tenebrionidae</taxon>
        <taxon>Tenebrionidae incertae sedis</taxon>
        <taxon>Tribolium</taxon>
    </lineage>
</organism>
<evidence type="ECO:0000313" key="5">
    <source>
        <dbReference type="Proteomes" id="UP000007266"/>
    </source>
</evidence>
<dbReference type="Proteomes" id="UP000007266">
    <property type="component" value="Linkage group 1"/>
</dbReference>
<dbReference type="GO" id="GO:0003723">
    <property type="term" value="F:RNA binding"/>
    <property type="evidence" value="ECO:0007669"/>
    <property type="project" value="InterPro"/>
</dbReference>
<dbReference type="PANTHER" id="PTHR12217">
    <property type="entry name" value="EUKARYOTIC TRANSLATION INITIATION FACTOR 2D"/>
    <property type="match status" value="1"/>
</dbReference>
<dbReference type="GO" id="GO:0001731">
    <property type="term" value="P:formation of translation preinitiation complex"/>
    <property type="evidence" value="ECO:0007669"/>
    <property type="project" value="InterPro"/>
</dbReference>
<dbReference type="AlphaFoldDB" id="A0A139WNU2"/>
<reference evidence="4 5" key="1">
    <citation type="journal article" date="2008" name="Nature">
        <title>The genome of the model beetle and pest Tribolium castaneum.</title>
        <authorList>
            <consortium name="Tribolium Genome Sequencing Consortium"/>
            <person name="Richards S."/>
            <person name="Gibbs R.A."/>
            <person name="Weinstock G.M."/>
            <person name="Brown S.J."/>
            <person name="Denell R."/>
            <person name="Beeman R.W."/>
            <person name="Gibbs R."/>
            <person name="Beeman R.W."/>
            <person name="Brown S.J."/>
            <person name="Bucher G."/>
            <person name="Friedrich M."/>
            <person name="Grimmelikhuijzen C.J."/>
            <person name="Klingler M."/>
            <person name="Lorenzen M."/>
            <person name="Richards S."/>
            <person name="Roth S."/>
            <person name="Schroder R."/>
            <person name="Tautz D."/>
            <person name="Zdobnov E.M."/>
            <person name="Muzny D."/>
            <person name="Gibbs R.A."/>
            <person name="Weinstock G.M."/>
            <person name="Attaway T."/>
            <person name="Bell S."/>
            <person name="Buhay C.J."/>
            <person name="Chandrabose M.N."/>
            <person name="Chavez D."/>
            <person name="Clerk-Blankenburg K.P."/>
            <person name="Cree A."/>
            <person name="Dao M."/>
            <person name="Davis C."/>
            <person name="Chacko J."/>
            <person name="Dinh H."/>
            <person name="Dugan-Rocha S."/>
            <person name="Fowler G."/>
            <person name="Garner T.T."/>
            <person name="Garnes J."/>
            <person name="Gnirke A."/>
            <person name="Hawes A."/>
            <person name="Hernandez J."/>
            <person name="Hines S."/>
            <person name="Holder M."/>
            <person name="Hume J."/>
            <person name="Jhangiani S.N."/>
            <person name="Joshi V."/>
            <person name="Khan Z.M."/>
            <person name="Jackson L."/>
            <person name="Kovar C."/>
            <person name="Kowis A."/>
            <person name="Lee S."/>
            <person name="Lewis L.R."/>
            <person name="Margolis J."/>
            <person name="Morgan M."/>
            <person name="Nazareth L.V."/>
            <person name="Nguyen N."/>
            <person name="Okwuonu G."/>
            <person name="Parker D."/>
            <person name="Richards S."/>
            <person name="Ruiz S.J."/>
            <person name="Santibanez J."/>
            <person name="Savard J."/>
            <person name="Scherer S.E."/>
            <person name="Schneider B."/>
            <person name="Sodergren E."/>
            <person name="Tautz D."/>
            <person name="Vattahil S."/>
            <person name="Villasana D."/>
            <person name="White C.S."/>
            <person name="Wright R."/>
            <person name="Park Y."/>
            <person name="Beeman R.W."/>
            <person name="Lord J."/>
            <person name="Oppert B."/>
            <person name="Lorenzen M."/>
            <person name="Brown S."/>
            <person name="Wang L."/>
            <person name="Savard J."/>
            <person name="Tautz D."/>
            <person name="Richards S."/>
            <person name="Weinstock G."/>
            <person name="Gibbs R.A."/>
            <person name="Liu Y."/>
            <person name="Worley K."/>
            <person name="Weinstock G."/>
            <person name="Elsik C.G."/>
            <person name="Reese J.T."/>
            <person name="Elhaik E."/>
            <person name="Landan G."/>
            <person name="Graur D."/>
            <person name="Arensburger P."/>
            <person name="Atkinson P."/>
            <person name="Beeman R.W."/>
            <person name="Beidler J."/>
            <person name="Brown S.J."/>
            <person name="Demuth J.P."/>
            <person name="Drury D.W."/>
            <person name="Du Y.Z."/>
            <person name="Fujiwara H."/>
            <person name="Lorenzen M."/>
            <person name="Maselli V."/>
            <person name="Osanai M."/>
            <person name="Park Y."/>
            <person name="Robertson H.M."/>
            <person name="Tu Z."/>
            <person name="Wang J.J."/>
            <person name="Wang S."/>
            <person name="Richards S."/>
            <person name="Song H."/>
            <person name="Zhang L."/>
            <person name="Sodergren E."/>
            <person name="Werner D."/>
            <person name="Stanke M."/>
            <person name="Morgenstern B."/>
            <person name="Solovyev V."/>
            <person name="Kosarev P."/>
            <person name="Brown G."/>
            <person name="Chen H.C."/>
            <person name="Ermolaeva O."/>
            <person name="Hlavina W."/>
            <person name="Kapustin Y."/>
            <person name="Kiryutin B."/>
            <person name="Kitts P."/>
            <person name="Maglott D."/>
            <person name="Pruitt K."/>
            <person name="Sapojnikov V."/>
            <person name="Souvorov A."/>
            <person name="Mackey A.J."/>
            <person name="Waterhouse R.M."/>
            <person name="Wyder S."/>
            <person name="Zdobnov E.M."/>
            <person name="Zdobnov E.M."/>
            <person name="Wyder S."/>
            <person name="Kriventseva E.V."/>
            <person name="Kadowaki T."/>
            <person name="Bork P."/>
            <person name="Aranda M."/>
            <person name="Bao R."/>
            <person name="Beermann A."/>
            <person name="Berns N."/>
            <person name="Bolognesi R."/>
            <person name="Bonneton F."/>
            <person name="Bopp D."/>
            <person name="Brown S.J."/>
            <person name="Bucher G."/>
            <person name="Butts T."/>
            <person name="Chaumot A."/>
            <person name="Denell R.E."/>
            <person name="Ferrier D.E."/>
            <person name="Friedrich M."/>
            <person name="Gordon C.M."/>
            <person name="Jindra M."/>
            <person name="Klingler M."/>
            <person name="Lan Q."/>
            <person name="Lattorff H.M."/>
            <person name="Laudet V."/>
            <person name="von Levetsow C."/>
            <person name="Liu Z."/>
            <person name="Lutz R."/>
            <person name="Lynch J.A."/>
            <person name="da Fonseca R.N."/>
            <person name="Posnien N."/>
            <person name="Reuter R."/>
            <person name="Roth S."/>
            <person name="Savard J."/>
            <person name="Schinko J.B."/>
            <person name="Schmitt C."/>
            <person name="Schoppmeier M."/>
            <person name="Schroder R."/>
            <person name="Shippy T.D."/>
            <person name="Simonnet F."/>
            <person name="Marques-Souza H."/>
            <person name="Tautz D."/>
            <person name="Tomoyasu Y."/>
            <person name="Trauner J."/>
            <person name="Van der Zee M."/>
            <person name="Vervoort M."/>
            <person name="Wittkopp N."/>
            <person name="Wimmer E.A."/>
            <person name="Yang X."/>
            <person name="Jones A.K."/>
            <person name="Sattelle D.B."/>
            <person name="Ebert P.R."/>
            <person name="Nelson D."/>
            <person name="Scott J.G."/>
            <person name="Beeman R.W."/>
            <person name="Muthukrishnan S."/>
            <person name="Kramer K.J."/>
            <person name="Arakane Y."/>
            <person name="Beeman R.W."/>
            <person name="Zhu Q."/>
            <person name="Hogenkamp D."/>
            <person name="Dixit R."/>
            <person name="Oppert B."/>
            <person name="Jiang H."/>
            <person name="Zou Z."/>
            <person name="Marshall J."/>
            <person name="Elpidina E."/>
            <person name="Vinokurov K."/>
            <person name="Oppert C."/>
            <person name="Zou Z."/>
            <person name="Evans J."/>
            <person name="Lu Z."/>
            <person name="Zhao P."/>
            <person name="Sumathipala N."/>
            <person name="Altincicek B."/>
            <person name="Vilcinskas A."/>
            <person name="Williams M."/>
            <person name="Hultmark D."/>
            <person name="Hetru C."/>
            <person name="Jiang H."/>
            <person name="Grimmelikhuijzen C.J."/>
            <person name="Hauser F."/>
            <person name="Cazzamali G."/>
            <person name="Williamson M."/>
            <person name="Park Y."/>
            <person name="Li B."/>
            <person name="Tanaka Y."/>
            <person name="Predel R."/>
            <person name="Neupert S."/>
            <person name="Schachtner J."/>
            <person name="Verleyen P."/>
            <person name="Raible F."/>
            <person name="Bork P."/>
            <person name="Friedrich M."/>
            <person name="Walden K.K."/>
            <person name="Robertson H.M."/>
            <person name="Angeli S."/>
            <person name="Foret S."/>
            <person name="Bucher G."/>
            <person name="Schuetz S."/>
            <person name="Maleszka R."/>
            <person name="Wimmer E.A."/>
            <person name="Beeman R.W."/>
            <person name="Lorenzen M."/>
            <person name="Tomoyasu Y."/>
            <person name="Miller S.C."/>
            <person name="Grossmann D."/>
            <person name="Bucher G."/>
        </authorList>
    </citation>
    <scope>NUCLEOTIDE SEQUENCE [LARGE SCALE GENOMIC DNA]</scope>
    <source>
        <strain evidence="4 5">Georgia GA2</strain>
    </source>
</reference>
<dbReference type="InterPro" id="IPR041366">
    <property type="entry name" value="Pre-PUA"/>
</dbReference>
<dbReference type="PROSITE" id="PS50890">
    <property type="entry name" value="PUA"/>
    <property type="match status" value="1"/>
</dbReference>
<dbReference type="PhylomeDB" id="A0A139WNU2"/>
<evidence type="ECO:0000313" key="4">
    <source>
        <dbReference type="EMBL" id="KYB29678.1"/>
    </source>
</evidence>
<dbReference type="Gene3D" id="3.10.400.20">
    <property type="match status" value="1"/>
</dbReference>
<dbReference type="PROSITE" id="PS50296">
    <property type="entry name" value="SUI1"/>
    <property type="match status" value="1"/>
</dbReference>
<sequence>MFRKPIKVKSNTQMKGSDRKTIRERFLQTFPNLTEVDLELVIPKKETVSAIKIVTEGNEVVNVYSVQRCPFAFEIQGVIFPTVFTLWKLPLMLQAFTTHSDVVQFLYGGADLMLPGVVTPPGAKYGNLPRGAMAYVNVTEDIAAVAVGVTAQSSSEMLASGKRGKCLLIYHTYGDNLCSVEGPKYPRLPVLGPPEWMVFTERDFPALGAPQLEPSGDNSPEEIEEPGPPPGPEDMDQLLTYCFFVAIKYSKTLNLPILTSNFFKLQMMPVCPDGKTLDIKKSTYKKLKPFLDAMQKDGLITIKEAKKGVESITAINKEHPKFAEFYVDPSLRPRRQEDESYVPTSVTESYIITPAVAPLFEDSVLRKGDVVQMSAIRKQVCEYVKKNHCDNEENKKLVKPKEALVKICKTESCITWEELMEKVCEAMKSCYKVSNANTEFVNKGKVSPITLTVSQRSGNKKVTLVNNLELFGIQPTEFAKECQIGVGASTSVTRPLGRKGDEVLVQGNQVLFVHNLLTGKYKVPPKYIRGLEYAPKRK</sequence>
<dbReference type="InterPro" id="IPR039759">
    <property type="entry name" value="eIF2D_SUI1"/>
</dbReference>
<dbReference type="InterPro" id="IPR036877">
    <property type="entry name" value="SUI1_dom_sf"/>
</dbReference>
<keyword evidence="4" id="KW-0396">Initiation factor</keyword>
<dbReference type="CDD" id="cd21156">
    <property type="entry name" value="PUA_eIF2d-like"/>
    <property type="match status" value="1"/>
</dbReference>
<keyword evidence="4" id="KW-0648">Protein biosynthesis</keyword>
<dbReference type="Pfam" id="PF25304">
    <property type="entry name" value="WHD_eIF2D"/>
    <property type="match status" value="1"/>
</dbReference>
<name>A0A139WNU2_TRICA</name>
<dbReference type="SUPFAM" id="SSF55159">
    <property type="entry name" value="eIF1-like"/>
    <property type="match status" value="1"/>
</dbReference>
<feature type="region of interest" description="Disordered" evidence="2">
    <location>
        <begin position="209"/>
        <end position="232"/>
    </location>
</feature>
<dbReference type="Pfam" id="PF26291">
    <property type="entry name" value="SWIB_eIF2D"/>
    <property type="match status" value="1"/>
</dbReference>
<dbReference type="CDD" id="cd11610">
    <property type="entry name" value="eIF2D_N"/>
    <property type="match status" value="1"/>
</dbReference>
<gene>
    <name evidence="4" type="primary">AUGUSTUS-3.0.2_01461</name>
    <name evidence="4" type="ORF">TcasGA2_TC001461</name>
</gene>
<dbReference type="InterPro" id="IPR015947">
    <property type="entry name" value="PUA-like_sf"/>
</dbReference>
<keyword evidence="1" id="KW-0963">Cytoplasm</keyword>
<dbReference type="NCBIfam" id="TIGR00451">
    <property type="entry name" value="unchar_dom_2"/>
    <property type="match status" value="1"/>
</dbReference>
<dbReference type="PANTHER" id="PTHR12217:SF4">
    <property type="entry name" value="EUKARYOTIC TRANSLATION INITIATION FACTOR 2D"/>
    <property type="match status" value="1"/>
</dbReference>